<evidence type="ECO:0000313" key="1">
    <source>
        <dbReference type="EMBL" id="XBH05330.1"/>
    </source>
</evidence>
<name>A0AAU7CJW4_9BACT</name>
<evidence type="ECO:0008006" key="2">
    <source>
        <dbReference type="Google" id="ProtNLM"/>
    </source>
</evidence>
<organism evidence="1">
    <name type="scientific">Singulisphaera sp. Ch08</name>
    <dbReference type="NCBI Taxonomy" id="3120278"/>
    <lineage>
        <taxon>Bacteria</taxon>
        <taxon>Pseudomonadati</taxon>
        <taxon>Planctomycetota</taxon>
        <taxon>Planctomycetia</taxon>
        <taxon>Isosphaerales</taxon>
        <taxon>Isosphaeraceae</taxon>
        <taxon>Singulisphaera</taxon>
    </lineage>
</organism>
<dbReference type="RefSeq" id="WP_406698146.1">
    <property type="nucleotide sequence ID" value="NZ_CP155447.1"/>
</dbReference>
<proteinExistence type="predicted"/>
<reference evidence="1" key="1">
    <citation type="submission" date="2024-05" db="EMBL/GenBank/DDBJ databases">
        <title>Planctomycetes of the genus Singulisphaera possess chitinolytic capabilities.</title>
        <authorList>
            <person name="Ivanova A."/>
        </authorList>
    </citation>
    <scope>NUCLEOTIDE SEQUENCE</scope>
    <source>
        <strain evidence="1">Ch08T</strain>
    </source>
</reference>
<sequence length="145" mass="16078">MKASRNRPGCALIEFLVVVALIGAFPTRNSAGSDESAEKVIPAVEAHDHVDETVTVAMTVRASKDAAPRREIYLDSEEDFRDEKNVAVVLSYDQLDAFKRAGIDDPAEHYRGKSIRVTGKLIREADQVRIRVAEPSQIKLTENDK</sequence>
<gene>
    <name evidence="1" type="ORF">V5E97_04740</name>
</gene>
<dbReference type="EMBL" id="CP155447">
    <property type="protein sequence ID" value="XBH05330.1"/>
    <property type="molecule type" value="Genomic_DNA"/>
</dbReference>
<accession>A0AAU7CJW4</accession>
<protein>
    <recommendedName>
        <fullName evidence="2">DUF5666 domain-containing protein</fullName>
    </recommendedName>
</protein>
<dbReference type="AlphaFoldDB" id="A0AAU7CJW4"/>